<keyword evidence="9" id="KW-0479">Metal-binding</keyword>
<feature type="transmembrane region" description="Helical" evidence="12">
    <location>
        <begin position="14"/>
        <end position="34"/>
    </location>
</feature>
<keyword evidence="6 12" id="KW-1133">Transmembrane helix</keyword>
<accession>A0A9D1UWK2</accession>
<feature type="domain" description="Sulfatase N-terminal" evidence="13">
    <location>
        <begin position="252"/>
        <end position="548"/>
    </location>
</feature>
<dbReference type="GO" id="GO:0046872">
    <property type="term" value="F:metal ion binding"/>
    <property type="evidence" value="ECO:0007669"/>
    <property type="project" value="UniProtKB-KW"/>
</dbReference>
<feature type="transmembrane region" description="Helical" evidence="12">
    <location>
        <begin position="160"/>
        <end position="178"/>
    </location>
</feature>
<dbReference type="InterPro" id="IPR000917">
    <property type="entry name" value="Sulfatase_N"/>
</dbReference>
<feature type="binding site" evidence="9">
    <location>
        <position position="421"/>
    </location>
    <ligand>
        <name>substrate</name>
    </ligand>
</feature>
<dbReference type="PANTHER" id="PTHR47371">
    <property type="entry name" value="LIPOTEICHOIC ACID SYNTHASE"/>
    <property type="match status" value="1"/>
</dbReference>
<sequence>MRFKKIHQFLNTRWGYFTLLTFLFWLKTILVYFIDFHLGVKGMYQYFVLLINPIATTLLLLGLALYVKRGVPAYIFMTLIYIANTALLMFNVIYYREFTDFMTINVMLGYSTVSQGLSSSSISLLKPQDLIIVGDLILLAIGFITKFLKVDPRPVPKKQAVAMTSFSIFMLLFNIVLGEIDRPQLLTRTFDREYLVKYLGLDTFTVYDALKTAKNNHARNSAESSDLNKILKFNRKNYAKPNPKMFGIAKKKNVIIIHLESFQQFLINFKLNGKEVTPFLNSLYNGKDFYSFDNFFNQVGQGKTSDAENMMETSTFGLPQGSLFSALGSDNTFEGAPAILNQTQGYSSAVFHGNNGSFWNRDNVYKNLGYQYFFDASYFNTNSNNLTEYGMKDKLMFHDSVKYLEHMQQPFYVKFITLSNHFPFVIDQKNQSFEPANTDDSSVNNYFVTAHYLDQALQQFFDYLKKSGLYNNSVIVLYGDHYGISDTRNLKLAPLLGKSASTWNSFDDAQMQRVPLMIHIPNDHNGGVQHQYGGEIDFLPTLLHLLGINSEKYIQFGTDLFSPEHNQVVAFRNDNFVTPKYTVIGNTIYENQTGQIITHPSKEVKAEIAKDRKHVTEELALSDSLNNKNLLRYYVPKGFKPVDPKDFDYHNGYAKLLEQEQKLGNRSDSLWSENHDKTTIDKYNSDAPELQTTDKNDKNVSSADSAADKYLQSLSKGSIMSKVDAGEGISSSSSSK</sequence>
<dbReference type="Proteomes" id="UP000823963">
    <property type="component" value="Unassembled WGS sequence"/>
</dbReference>
<evidence type="ECO:0000256" key="9">
    <source>
        <dbReference type="PIRSR" id="PIRSR005091-2"/>
    </source>
</evidence>
<evidence type="ECO:0000256" key="12">
    <source>
        <dbReference type="SAM" id="Phobius"/>
    </source>
</evidence>
<keyword evidence="5 12" id="KW-0812">Transmembrane</keyword>
<protein>
    <submittedName>
        <fullName evidence="14">LTA synthase family protein</fullName>
    </submittedName>
</protein>
<comment type="pathway">
    <text evidence="2">Cell wall biogenesis; lipoteichoic acid biosynthesis.</text>
</comment>
<dbReference type="Gene3D" id="3.30.1120.170">
    <property type="match status" value="1"/>
</dbReference>
<dbReference type="EMBL" id="DXFP01000023">
    <property type="protein sequence ID" value="HIX01711.1"/>
    <property type="molecule type" value="Genomic_DNA"/>
</dbReference>
<evidence type="ECO:0000256" key="3">
    <source>
        <dbReference type="ARBA" id="ARBA00009983"/>
    </source>
</evidence>
<dbReference type="PANTHER" id="PTHR47371:SF3">
    <property type="entry name" value="PHOSPHOGLYCEROL TRANSFERASE I"/>
    <property type="match status" value="1"/>
</dbReference>
<evidence type="ECO:0000313" key="14">
    <source>
        <dbReference type="EMBL" id="HIX01711.1"/>
    </source>
</evidence>
<evidence type="ECO:0000256" key="11">
    <source>
        <dbReference type="SAM" id="MobiDB-lite"/>
    </source>
</evidence>
<dbReference type="SUPFAM" id="SSF53649">
    <property type="entry name" value="Alkaline phosphatase-like"/>
    <property type="match status" value="1"/>
</dbReference>
<feature type="region of interest" description="Disordered" evidence="11">
    <location>
        <begin position="679"/>
        <end position="705"/>
    </location>
</feature>
<feature type="transmembrane region" description="Helical" evidence="12">
    <location>
        <begin position="130"/>
        <end position="148"/>
    </location>
</feature>
<dbReference type="InterPro" id="IPR017850">
    <property type="entry name" value="Alkaline_phosphatase_core_sf"/>
</dbReference>
<feature type="active site" evidence="8">
    <location>
        <position position="304"/>
    </location>
</feature>
<evidence type="ECO:0000256" key="7">
    <source>
        <dbReference type="ARBA" id="ARBA00023136"/>
    </source>
</evidence>
<evidence type="ECO:0000259" key="13">
    <source>
        <dbReference type="Pfam" id="PF00884"/>
    </source>
</evidence>
<name>A0A9D1UWK2_9LACO</name>
<keyword evidence="9" id="KW-0464">Manganese</keyword>
<organism evidence="14 15">
    <name type="scientific">Candidatus Ligilactobacillus excrementigallinarum</name>
    <dbReference type="NCBI Taxonomy" id="2838641"/>
    <lineage>
        <taxon>Bacteria</taxon>
        <taxon>Bacillati</taxon>
        <taxon>Bacillota</taxon>
        <taxon>Bacilli</taxon>
        <taxon>Lactobacillales</taxon>
        <taxon>Lactobacillaceae</taxon>
        <taxon>Ligilactobacillus</taxon>
    </lineage>
</organism>
<evidence type="ECO:0000256" key="10">
    <source>
        <dbReference type="PIRSR" id="PIRSR005091-3"/>
    </source>
</evidence>
<evidence type="ECO:0000256" key="4">
    <source>
        <dbReference type="ARBA" id="ARBA00022475"/>
    </source>
</evidence>
<comment type="caution">
    <text evidence="14">The sequence shown here is derived from an EMBL/GenBank/DDBJ whole genome shotgun (WGS) entry which is preliminary data.</text>
</comment>
<dbReference type="CDD" id="cd16015">
    <property type="entry name" value="LTA_synthase"/>
    <property type="match status" value="1"/>
</dbReference>
<reference evidence="14" key="1">
    <citation type="journal article" date="2021" name="PeerJ">
        <title>Extensive microbial diversity within the chicken gut microbiome revealed by metagenomics and culture.</title>
        <authorList>
            <person name="Gilroy R."/>
            <person name="Ravi A."/>
            <person name="Getino M."/>
            <person name="Pursley I."/>
            <person name="Horton D.L."/>
            <person name="Alikhan N.F."/>
            <person name="Baker D."/>
            <person name="Gharbi K."/>
            <person name="Hall N."/>
            <person name="Watson M."/>
            <person name="Adriaenssens E.M."/>
            <person name="Foster-Nyarko E."/>
            <person name="Jarju S."/>
            <person name="Secka A."/>
            <person name="Antonio M."/>
            <person name="Oren A."/>
            <person name="Chaudhuri R.R."/>
            <person name="La Ragione R."/>
            <person name="Hildebrand F."/>
            <person name="Pallen M.J."/>
        </authorList>
    </citation>
    <scope>NUCLEOTIDE SEQUENCE</scope>
    <source>
        <strain evidence="14">6627</strain>
    </source>
</reference>
<keyword evidence="7 12" id="KW-0472">Membrane</keyword>
<dbReference type="InterPro" id="IPR050448">
    <property type="entry name" value="OpgB/LTA_synthase_biosynth"/>
</dbReference>
<feature type="transmembrane region" description="Helical" evidence="12">
    <location>
        <begin position="74"/>
        <end position="95"/>
    </location>
</feature>
<evidence type="ECO:0000256" key="8">
    <source>
        <dbReference type="PIRSR" id="PIRSR005091-1"/>
    </source>
</evidence>
<feature type="binding site" evidence="10">
    <location>
        <position position="304"/>
    </location>
    <ligand>
        <name>Mn(2+)</name>
        <dbReference type="ChEBI" id="CHEBI:29035"/>
    </ligand>
</feature>
<dbReference type="PIRSF" id="PIRSF005091">
    <property type="entry name" value="Mmb_sulf_HI1246"/>
    <property type="match status" value="1"/>
</dbReference>
<keyword evidence="4" id="KW-1003">Cell membrane</keyword>
<dbReference type="Gene3D" id="3.40.720.10">
    <property type="entry name" value="Alkaline Phosphatase, subunit A"/>
    <property type="match status" value="1"/>
</dbReference>
<feature type="binding site" evidence="10">
    <location>
        <position position="260"/>
    </location>
    <ligand>
        <name>Mn(2+)</name>
        <dbReference type="ChEBI" id="CHEBI:29035"/>
    </ligand>
</feature>
<feature type="transmembrane region" description="Helical" evidence="12">
    <location>
        <begin position="46"/>
        <end position="67"/>
    </location>
</feature>
<evidence type="ECO:0000313" key="15">
    <source>
        <dbReference type="Proteomes" id="UP000823963"/>
    </source>
</evidence>
<evidence type="ECO:0000256" key="5">
    <source>
        <dbReference type="ARBA" id="ARBA00022692"/>
    </source>
</evidence>
<evidence type="ECO:0000256" key="2">
    <source>
        <dbReference type="ARBA" id="ARBA00004936"/>
    </source>
</evidence>
<comment type="subcellular location">
    <subcellularLocation>
        <location evidence="1">Cell membrane</location>
        <topology evidence="1">Multi-pass membrane protein</topology>
    </subcellularLocation>
</comment>
<gene>
    <name evidence="14" type="ORF">H9861_03045</name>
</gene>
<proteinExistence type="inferred from homology"/>
<feature type="binding site" evidence="10">
    <location>
        <position position="480"/>
    </location>
    <ligand>
        <name>Mn(2+)</name>
        <dbReference type="ChEBI" id="CHEBI:29035"/>
    </ligand>
</feature>
<dbReference type="GO" id="GO:0005886">
    <property type="term" value="C:plasma membrane"/>
    <property type="evidence" value="ECO:0007669"/>
    <property type="project" value="UniProtKB-SubCell"/>
</dbReference>
<feature type="binding site" evidence="10">
    <location>
        <position position="481"/>
    </location>
    <ligand>
        <name>Mn(2+)</name>
        <dbReference type="ChEBI" id="CHEBI:29035"/>
    </ligand>
</feature>
<comment type="similarity">
    <text evidence="3">Belongs to the LTA synthase family.</text>
</comment>
<evidence type="ECO:0000256" key="1">
    <source>
        <dbReference type="ARBA" id="ARBA00004651"/>
    </source>
</evidence>
<dbReference type="AlphaFoldDB" id="A0A9D1UWK2"/>
<dbReference type="InterPro" id="IPR012160">
    <property type="entry name" value="LtaS-like"/>
</dbReference>
<reference evidence="14" key="2">
    <citation type="submission" date="2021-04" db="EMBL/GenBank/DDBJ databases">
        <authorList>
            <person name="Gilroy R."/>
        </authorList>
    </citation>
    <scope>NUCLEOTIDE SEQUENCE</scope>
    <source>
        <strain evidence="14">6627</strain>
    </source>
</reference>
<evidence type="ECO:0000256" key="6">
    <source>
        <dbReference type="ARBA" id="ARBA00022989"/>
    </source>
</evidence>
<dbReference type="Pfam" id="PF00884">
    <property type="entry name" value="Sulfatase"/>
    <property type="match status" value="1"/>
</dbReference>